<feature type="compositionally biased region" description="Acidic residues" evidence="1">
    <location>
        <begin position="61"/>
        <end position="72"/>
    </location>
</feature>
<dbReference type="Proteomes" id="UP000184546">
    <property type="component" value="Unassembled WGS sequence"/>
</dbReference>
<dbReference type="RefSeq" id="XP_020055661.1">
    <property type="nucleotide sequence ID" value="XM_020201355.1"/>
</dbReference>
<feature type="compositionally biased region" description="Basic residues" evidence="1">
    <location>
        <begin position="155"/>
        <end position="165"/>
    </location>
</feature>
<gene>
    <name evidence="2" type="ORF">ASPACDRAFT_43988</name>
</gene>
<sequence length="217" mass="23543">MIKAEDGTVPPPSPLRDDPTCFTQDLPGPASASWQPAAHESPSVNTHIKDETNVILPYAIEEPEDEPADTWEEAGARPRSALLLRDISDTKQDDLAVSMEGLYCDSDPTSRRSSFAAKRGMKRKPSSAPTAPTRPARSHSTSNSSNTQEGGSNGRPKKQRRRSQRSRNQMGLFSDVLWHGEASETGSSGSYDSRSSSADPSSSYPYASTTPDQMDID</sequence>
<protein>
    <submittedName>
        <fullName evidence="2">Uncharacterized protein</fullName>
    </submittedName>
</protein>
<dbReference type="OrthoDB" id="4186058at2759"/>
<dbReference type="GeneID" id="30975169"/>
<feature type="compositionally biased region" description="Low complexity" evidence="1">
    <location>
        <begin position="183"/>
        <end position="217"/>
    </location>
</feature>
<dbReference type="EMBL" id="KV878978">
    <property type="protein sequence ID" value="OJJ99321.1"/>
    <property type="molecule type" value="Genomic_DNA"/>
</dbReference>
<name>A0A1L9WT16_ASPA1</name>
<evidence type="ECO:0000256" key="1">
    <source>
        <dbReference type="SAM" id="MobiDB-lite"/>
    </source>
</evidence>
<proteinExistence type="predicted"/>
<dbReference type="VEuPathDB" id="FungiDB:ASPACDRAFT_43988"/>
<accession>A0A1L9WT16</accession>
<feature type="compositionally biased region" description="Polar residues" evidence="1">
    <location>
        <begin position="139"/>
        <end position="150"/>
    </location>
</feature>
<feature type="region of interest" description="Disordered" evidence="1">
    <location>
        <begin position="1"/>
        <end position="85"/>
    </location>
</feature>
<feature type="compositionally biased region" description="Low complexity" evidence="1">
    <location>
        <begin position="126"/>
        <end position="135"/>
    </location>
</feature>
<evidence type="ECO:0000313" key="2">
    <source>
        <dbReference type="EMBL" id="OJJ99321.1"/>
    </source>
</evidence>
<evidence type="ECO:0000313" key="3">
    <source>
        <dbReference type="Proteomes" id="UP000184546"/>
    </source>
</evidence>
<dbReference type="OMA" id="APDIQYE"/>
<feature type="region of interest" description="Disordered" evidence="1">
    <location>
        <begin position="99"/>
        <end position="217"/>
    </location>
</feature>
<keyword evidence="3" id="KW-1185">Reference proteome</keyword>
<organism evidence="2 3">
    <name type="scientific">Aspergillus aculeatus (strain ATCC 16872 / CBS 172.66 / WB 5094)</name>
    <dbReference type="NCBI Taxonomy" id="690307"/>
    <lineage>
        <taxon>Eukaryota</taxon>
        <taxon>Fungi</taxon>
        <taxon>Dikarya</taxon>
        <taxon>Ascomycota</taxon>
        <taxon>Pezizomycotina</taxon>
        <taxon>Eurotiomycetes</taxon>
        <taxon>Eurotiomycetidae</taxon>
        <taxon>Eurotiales</taxon>
        <taxon>Aspergillaceae</taxon>
        <taxon>Aspergillus</taxon>
        <taxon>Aspergillus subgen. Circumdati</taxon>
    </lineage>
</organism>
<dbReference type="AlphaFoldDB" id="A0A1L9WT16"/>
<reference evidence="3" key="1">
    <citation type="journal article" date="2017" name="Genome Biol.">
        <title>Comparative genomics reveals high biological diversity and specific adaptations in the industrially and medically important fungal genus Aspergillus.</title>
        <authorList>
            <person name="de Vries R.P."/>
            <person name="Riley R."/>
            <person name="Wiebenga A."/>
            <person name="Aguilar-Osorio G."/>
            <person name="Amillis S."/>
            <person name="Uchima C.A."/>
            <person name="Anderluh G."/>
            <person name="Asadollahi M."/>
            <person name="Askin M."/>
            <person name="Barry K."/>
            <person name="Battaglia E."/>
            <person name="Bayram O."/>
            <person name="Benocci T."/>
            <person name="Braus-Stromeyer S.A."/>
            <person name="Caldana C."/>
            <person name="Canovas D."/>
            <person name="Cerqueira G.C."/>
            <person name="Chen F."/>
            <person name="Chen W."/>
            <person name="Choi C."/>
            <person name="Clum A."/>
            <person name="Dos Santos R.A."/>
            <person name="Damasio A.R."/>
            <person name="Diallinas G."/>
            <person name="Emri T."/>
            <person name="Fekete E."/>
            <person name="Flipphi M."/>
            <person name="Freyberg S."/>
            <person name="Gallo A."/>
            <person name="Gournas C."/>
            <person name="Habgood R."/>
            <person name="Hainaut M."/>
            <person name="Harispe M.L."/>
            <person name="Henrissat B."/>
            <person name="Hilden K.S."/>
            <person name="Hope R."/>
            <person name="Hossain A."/>
            <person name="Karabika E."/>
            <person name="Karaffa L."/>
            <person name="Karanyi Z."/>
            <person name="Krasevec N."/>
            <person name="Kuo A."/>
            <person name="Kusch H."/>
            <person name="LaButti K."/>
            <person name="Lagendijk E.L."/>
            <person name="Lapidus A."/>
            <person name="Levasseur A."/>
            <person name="Lindquist E."/>
            <person name="Lipzen A."/>
            <person name="Logrieco A.F."/>
            <person name="MacCabe A."/>
            <person name="Maekelae M.R."/>
            <person name="Malavazi I."/>
            <person name="Melin P."/>
            <person name="Meyer V."/>
            <person name="Mielnichuk N."/>
            <person name="Miskei M."/>
            <person name="Molnar A.P."/>
            <person name="Mule G."/>
            <person name="Ngan C.Y."/>
            <person name="Orejas M."/>
            <person name="Orosz E."/>
            <person name="Ouedraogo J.P."/>
            <person name="Overkamp K.M."/>
            <person name="Park H.-S."/>
            <person name="Perrone G."/>
            <person name="Piumi F."/>
            <person name="Punt P.J."/>
            <person name="Ram A.F."/>
            <person name="Ramon A."/>
            <person name="Rauscher S."/>
            <person name="Record E."/>
            <person name="Riano-Pachon D.M."/>
            <person name="Robert V."/>
            <person name="Roehrig J."/>
            <person name="Ruller R."/>
            <person name="Salamov A."/>
            <person name="Salih N.S."/>
            <person name="Samson R.A."/>
            <person name="Sandor E."/>
            <person name="Sanguinetti M."/>
            <person name="Schuetze T."/>
            <person name="Sepcic K."/>
            <person name="Shelest E."/>
            <person name="Sherlock G."/>
            <person name="Sophianopoulou V."/>
            <person name="Squina F.M."/>
            <person name="Sun H."/>
            <person name="Susca A."/>
            <person name="Todd R.B."/>
            <person name="Tsang A."/>
            <person name="Unkles S.E."/>
            <person name="van de Wiele N."/>
            <person name="van Rossen-Uffink D."/>
            <person name="Oliveira J.V."/>
            <person name="Vesth T.C."/>
            <person name="Visser J."/>
            <person name="Yu J.-H."/>
            <person name="Zhou M."/>
            <person name="Andersen M.R."/>
            <person name="Archer D.B."/>
            <person name="Baker S.E."/>
            <person name="Benoit I."/>
            <person name="Brakhage A.A."/>
            <person name="Braus G.H."/>
            <person name="Fischer R."/>
            <person name="Frisvad J.C."/>
            <person name="Goldman G.H."/>
            <person name="Houbraken J."/>
            <person name="Oakley B."/>
            <person name="Pocsi I."/>
            <person name="Scazzocchio C."/>
            <person name="Seiboth B."/>
            <person name="vanKuyk P.A."/>
            <person name="Wortman J."/>
            <person name="Dyer P.S."/>
            <person name="Grigoriev I.V."/>
        </authorList>
    </citation>
    <scope>NUCLEOTIDE SEQUENCE [LARGE SCALE GENOMIC DNA]</scope>
    <source>
        <strain evidence="3">ATCC 16872 / CBS 172.66 / WB 5094</strain>
    </source>
</reference>